<feature type="region of interest" description="Disordered" evidence="1">
    <location>
        <begin position="1"/>
        <end position="20"/>
    </location>
</feature>
<sequence length="109" mass="12420">MKSIHRPPVILKKNSTNTKQPKIISISEEPEPELNPYKPKYSHVNQQLPPDSKSCDVFWDQSSKKNVLLTKVSVVNGSRQLKSISIETKGGRDSSNDDLYDMFNDVEFK</sequence>
<organism evidence="2">
    <name type="scientific">Hexamita inflata</name>
    <dbReference type="NCBI Taxonomy" id="28002"/>
    <lineage>
        <taxon>Eukaryota</taxon>
        <taxon>Metamonada</taxon>
        <taxon>Diplomonadida</taxon>
        <taxon>Hexamitidae</taxon>
        <taxon>Hexamitinae</taxon>
        <taxon>Hexamita</taxon>
    </lineage>
</organism>
<accession>A0AA86QR72</accession>
<reference evidence="2" key="1">
    <citation type="submission" date="2023-06" db="EMBL/GenBank/DDBJ databases">
        <authorList>
            <person name="Kurt Z."/>
        </authorList>
    </citation>
    <scope>NUCLEOTIDE SEQUENCE</scope>
</reference>
<evidence type="ECO:0000313" key="4">
    <source>
        <dbReference type="Proteomes" id="UP001642409"/>
    </source>
</evidence>
<protein>
    <submittedName>
        <fullName evidence="3">Hypothetical_protein</fullName>
    </submittedName>
</protein>
<evidence type="ECO:0000256" key="1">
    <source>
        <dbReference type="SAM" id="MobiDB-lite"/>
    </source>
</evidence>
<comment type="caution">
    <text evidence="2">The sequence shown here is derived from an EMBL/GenBank/DDBJ whole genome shotgun (WGS) entry which is preliminary data.</text>
</comment>
<evidence type="ECO:0000313" key="3">
    <source>
        <dbReference type="EMBL" id="CAL6055762.1"/>
    </source>
</evidence>
<gene>
    <name evidence="3" type="ORF">HINF_LOCUS46700</name>
    <name evidence="2" type="ORF">HINF_LOCUS46717</name>
</gene>
<dbReference type="EMBL" id="CATOUU010000914">
    <property type="protein sequence ID" value="CAI9959072.1"/>
    <property type="molecule type" value="Genomic_DNA"/>
</dbReference>
<dbReference type="Proteomes" id="UP001642409">
    <property type="component" value="Unassembled WGS sequence"/>
</dbReference>
<dbReference type="AlphaFoldDB" id="A0AA86QR72"/>
<name>A0AA86QR72_9EUKA</name>
<reference evidence="3 4" key="2">
    <citation type="submission" date="2024-07" db="EMBL/GenBank/DDBJ databases">
        <authorList>
            <person name="Akdeniz Z."/>
        </authorList>
    </citation>
    <scope>NUCLEOTIDE SEQUENCE [LARGE SCALE GENOMIC DNA]</scope>
</reference>
<keyword evidence="4" id="KW-1185">Reference proteome</keyword>
<evidence type="ECO:0000313" key="2">
    <source>
        <dbReference type="EMBL" id="CAI9959072.1"/>
    </source>
</evidence>
<proteinExistence type="predicted"/>
<dbReference type="EMBL" id="CAXDID020000207">
    <property type="protein sequence ID" value="CAL6055762.1"/>
    <property type="molecule type" value="Genomic_DNA"/>
</dbReference>